<sequence length="163" mass="18845">MELLIYSSLISVLSAFVPLFVKILIPWIYRKSKQEIQLQEEAFELRKQMSEISMVDEFAKHAKLQRKLNKVNDELKKLANERLASSMKGKLYATYSLRLLFTLLLPCIIWFYRAVPVIVFPKERLWPVSEILSWPTGVPGGISVAVWIFVTNRVARKIASCLT</sequence>
<dbReference type="AlphaFoldDB" id="A0A8K0P8N1"/>
<dbReference type="PANTHER" id="PTHR42650">
    <property type="entry name" value="TAIL-ANCHORED PROTEIN INSERTION RECEPTOR WRB"/>
    <property type="match status" value="1"/>
</dbReference>
<evidence type="ECO:0000313" key="11">
    <source>
        <dbReference type="EMBL" id="KAG8237217.1"/>
    </source>
</evidence>
<dbReference type="EMBL" id="KZ309135">
    <property type="protein sequence ID" value="KAG8237217.1"/>
    <property type="molecule type" value="Genomic_DNA"/>
</dbReference>
<dbReference type="OrthoDB" id="69461at2759"/>
<dbReference type="GO" id="GO:0043529">
    <property type="term" value="C:GET complex"/>
    <property type="evidence" value="ECO:0007669"/>
    <property type="project" value="TreeGrafter"/>
</dbReference>
<evidence type="ECO:0000256" key="9">
    <source>
        <dbReference type="ARBA" id="ARBA00033006"/>
    </source>
</evidence>
<dbReference type="InterPro" id="IPR029012">
    <property type="entry name" value="Helix_hairpin_bin_sf"/>
</dbReference>
<evidence type="ECO:0000256" key="7">
    <source>
        <dbReference type="ARBA" id="ARBA00023136"/>
    </source>
</evidence>
<dbReference type="GO" id="GO:0043495">
    <property type="term" value="F:protein-membrane adaptor activity"/>
    <property type="evidence" value="ECO:0007669"/>
    <property type="project" value="TreeGrafter"/>
</dbReference>
<name>A0A8K0P8N1_LADFU</name>
<organism evidence="11 12">
    <name type="scientific">Ladona fulva</name>
    <name type="common">Scarce chaser dragonfly</name>
    <name type="synonym">Libellula fulva</name>
    <dbReference type="NCBI Taxonomy" id="123851"/>
    <lineage>
        <taxon>Eukaryota</taxon>
        <taxon>Metazoa</taxon>
        <taxon>Ecdysozoa</taxon>
        <taxon>Arthropoda</taxon>
        <taxon>Hexapoda</taxon>
        <taxon>Insecta</taxon>
        <taxon>Pterygota</taxon>
        <taxon>Palaeoptera</taxon>
        <taxon>Odonata</taxon>
        <taxon>Epiprocta</taxon>
        <taxon>Anisoptera</taxon>
        <taxon>Libelluloidea</taxon>
        <taxon>Libellulidae</taxon>
        <taxon>Ladona</taxon>
    </lineage>
</organism>
<comment type="similarity">
    <text evidence="2">Belongs to the WRB/GET1 family.</text>
</comment>
<comment type="caution">
    <text evidence="11">The sequence shown here is derived from an EMBL/GenBank/DDBJ whole genome shotgun (WGS) entry which is preliminary data.</text>
</comment>
<proteinExistence type="inferred from homology"/>
<reference evidence="11" key="1">
    <citation type="submission" date="2013-04" db="EMBL/GenBank/DDBJ databases">
        <authorList>
            <person name="Qu J."/>
            <person name="Murali S.C."/>
            <person name="Bandaranaike D."/>
            <person name="Bellair M."/>
            <person name="Blankenburg K."/>
            <person name="Chao H."/>
            <person name="Dinh H."/>
            <person name="Doddapaneni H."/>
            <person name="Downs B."/>
            <person name="Dugan-Rocha S."/>
            <person name="Elkadiri S."/>
            <person name="Gnanaolivu R.D."/>
            <person name="Hernandez B."/>
            <person name="Javaid M."/>
            <person name="Jayaseelan J.C."/>
            <person name="Lee S."/>
            <person name="Li M."/>
            <person name="Ming W."/>
            <person name="Munidasa M."/>
            <person name="Muniz J."/>
            <person name="Nguyen L."/>
            <person name="Ongeri F."/>
            <person name="Osuji N."/>
            <person name="Pu L.-L."/>
            <person name="Puazo M."/>
            <person name="Qu C."/>
            <person name="Quiroz J."/>
            <person name="Raj R."/>
            <person name="Weissenberger G."/>
            <person name="Xin Y."/>
            <person name="Zou X."/>
            <person name="Han Y."/>
            <person name="Richards S."/>
            <person name="Worley K."/>
            <person name="Muzny D."/>
            <person name="Gibbs R."/>
        </authorList>
    </citation>
    <scope>NUCLEOTIDE SEQUENCE</scope>
    <source>
        <strain evidence="11">Sampled in the wild</strain>
    </source>
</reference>
<feature type="transmembrane region" description="Helical" evidence="10">
    <location>
        <begin position="6"/>
        <end position="29"/>
    </location>
</feature>
<dbReference type="Gene3D" id="1.10.287.660">
    <property type="entry name" value="Helix hairpin bin"/>
    <property type="match status" value="1"/>
</dbReference>
<evidence type="ECO:0000256" key="6">
    <source>
        <dbReference type="ARBA" id="ARBA00022989"/>
    </source>
</evidence>
<dbReference type="GO" id="GO:0005789">
    <property type="term" value="C:endoplasmic reticulum membrane"/>
    <property type="evidence" value="ECO:0007669"/>
    <property type="project" value="UniProtKB-SubCell"/>
</dbReference>
<evidence type="ECO:0000313" key="12">
    <source>
        <dbReference type="Proteomes" id="UP000792457"/>
    </source>
</evidence>
<keyword evidence="5" id="KW-0256">Endoplasmic reticulum</keyword>
<evidence type="ECO:0000256" key="2">
    <source>
        <dbReference type="ARBA" id="ARBA00010799"/>
    </source>
</evidence>
<comment type="subcellular location">
    <subcellularLocation>
        <location evidence="1">Endoplasmic reticulum membrane</location>
        <topology evidence="1">Multi-pass membrane protein</topology>
    </subcellularLocation>
</comment>
<dbReference type="Pfam" id="PF04420">
    <property type="entry name" value="CHD5"/>
    <property type="match status" value="1"/>
</dbReference>
<evidence type="ECO:0000256" key="4">
    <source>
        <dbReference type="ARBA" id="ARBA00022692"/>
    </source>
</evidence>
<evidence type="ECO:0000256" key="5">
    <source>
        <dbReference type="ARBA" id="ARBA00022824"/>
    </source>
</evidence>
<reference evidence="11" key="2">
    <citation type="submission" date="2017-10" db="EMBL/GenBank/DDBJ databases">
        <title>Ladona fulva Genome sequencing and assembly.</title>
        <authorList>
            <person name="Murali S."/>
            <person name="Richards S."/>
            <person name="Bandaranaike D."/>
            <person name="Bellair M."/>
            <person name="Blankenburg K."/>
            <person name="Chao H."/>
            <person name="Dinh H."/>
            <person name="Doddapaneni H."/>
            <person name="Dugan-Rocha S."/>
            <person name="Elkadiri S."/>
            <person name="Gnanaolivu R."/>
            <person name="Hernandez B."/>
            <person name="Skinner E."/>
            <person name="Javaid M."/>
            <person name="Lee S."/>
            <person name="Li M."/>
            <person name="Ming W."/>
            <person name="Munidasa M."/>
            <person name="Muniz J."/>
            <person name="Nguyen L."/>
            <person name="Hughes D."/>
            <person name="Osuji N."/>
            <person name="Pu L.-L."/>
            <person name="Puazo M."/>
            <person name="Qu C."/>
            <person name="Quiroz J."/>
            <person name="Raj R."/>
            <person name="Weissenberger G."/>
            <person name="Xin Y."/>
            <person name="Zou X."/>
            <person name="Han Y."/>
            <person name="Worley K."/>
            <person name="Muzny D."/>
            <person name="Gibbs R."/>
        </authorList>
    </citation>
    <scope>NUCLEOTIDE SEQUENCE</scope>
    <source>
        <strain evidence="11">Sampled in the wild</strain>
    </source>
</reference>
<feature type="transmembrane region" description="Helical" evidence="10">
    <location>
        <begin position="132"/>
        <end position="150"/>
    </location>
</feature>
<keyword evidence="4 10" id="KW-0812">Transmembrane</keyword>
<dbReference type="InterPro" id="IPR028945">
    <property type="entry name" value="Get1"/>
</dbReference>
<evidence type="ECO:0000256" key="1">
    <source>
        <dbReference type="ARBA" id="ARBA00004477"/>
    </source>
</evidence>
<dbReference type="PANTHER" id="PTHR42650:SF1">
    <property type="entry name" value="GUIDED ENTRY OF TAIL-ANCHORED PROTEINS FACTOR 1"/>
    <property type="match status" value="1"/>
</dbReference>
<keyword evidence="7 10" id="KW-0472">Membrane</keyword>
<accession>A0A8K0P8N1</accession>
<feature type="transmembrane region" description="Helical" evidence="10">
    <location>
        <begin position="92"/>
        <end position="112"/>
    </location>
</feature>
<evidence type="ECO:0000256" key="10">
    <source>
        <dbReference type="SAM" id="Phobius"/>
    </source>
</evidence>
<dbReference type="Proteomes" id="UP000792457">
    <property type="component" value="Unassembled WGS sequence"/>
</dbReference>
<keyword evidence="6 10" id="KW-1133">Transmembrane helix</keyword>
<dbReference type="GO" id="GO:0071816">
    <property type="term" value="P:tail-anchored membrane protein insertion into ER membrane"/>
    <property type="evidence" value="ECO:0007669"/>
    <property type="project" value="InterPro"/>
</dbReference>
<evidence type="ECO:0000256" key="8">
    <source>
        <dbReference type="ARBA" id="ARBA00032437"/>
    </source>
</evidence>
<keyword evidence="12" id="KW-1185">Reference proteome</keyword>
<protein>
    <recommendedName>
        <fullName evidence="3">Guided entry of tail-anchored proteins factor 1</fullName>
    </recommendedName>
    <alternativeName>
        <fullName evidence="8">Tail-anchored protein insertion receptor WRB</fullName>
    </alternativeName>
    <alternativeName>
        <fullName evidence="9">Tryptophan-rich basic protein</fullName>
    </alternativeName>
</protein>
<evidence type="ECO:0000256" key="3">
    <source>
        <dbReference type="ARBA" id="ARBA00017951"/>
    </source>
</evidence>
<gene>
    <name evidence="11" type="ORF">J437_LFUL016054</name>
</gene>